<gene>
    <name evidence="2" type="ORF">B0G62_11764</name>
</gene>
<name>A0A2S4LZA9_9BURK</name>
<feature type="region of interest" description="Disordered" evidence="1">
    <location>
        <begin position="320"/>
        <end position="342"/>
    </location>
</feature>
<dbReference type="Proteomes" id="UP000237381">
    <property type="component" value="Unassembled WGS sequence"/>
</dbReference>
<comment type="caution">
    <text evidence="2">The sequence shown here is derived from an EMBL/GenBank/DDBJ whole genome shotgun (WGS) entry which is preliminary data.</text>
</comment>
<organism evidence="2 3">
    <name type="scientific">Paraburkholderia eburnea</name>
    <dbReference type="NCBI Taxonomy" id="1189126"/>
    <lineage>
        <taxon>Bacteria</taxon>
        <taxon>Pseudomonadati</taxon>
        <taxon>Pseudomonadota</taxon>
        <taxon>Betaproteobacteria</taxon>
        <taxon>Burkholderiales</taxon>
        <taxon>Burkholderiaceae</taxon>
        <taxon>Paraburkholderia</taxon>
    </lineage>
</organism>
<evidence type="ECO:0000256" key="1">
    <source>
        <dbReference type="SAM" id="MobiDB-lite"/>
    </source>
</evidence>
<dbReference type="AlphaFoldDB" id="A0A2S4LZA9"/>
<evidence type="ECO:0000313" key="2">
    <source>
        <dbReference type="EMBL" id="POR47689.1"/>
    </source>
</evidence>
<feature type="region of interest" description="Disordered" evidence="1">
    <location>
        <begin position="1"/>
        <end position="21"/>
    </location>
</feature>
<sequence>MIISPPFLPQSGVTSSDASKPDPMMDAVDKFELAHGIYPVAFDRHWHCGVHLAPDVHGAVYAIADGDVVAYRVCQHAINSGNSNAGFVLLRHSTETGDGRTLTFYSLYMHLLPLAEYHTFGYDATGLADFLCKPTGEVPQGQVAPAVAGGVHKVRRKDIVGYLGRYQGVVYMHCEVFMLPADFDTFFGHTQLGNATPVTPTTTDCWGHTYYTIPAGQQFYPLPPGTDEHNKLHGIEFDPGQVGTNTLPLVVETYFSKGTKYTNVWSVAADGSRTLLTEQPVPEPDYEYDLYKRATALYGACPSDGYEMLRFGRILSAPTLTDQSANSPPPVDGALPGNPHPTNVSSQRVTWLRVSYAADHFGYIDINARAIKKLSDADFPSFMGWQKLSDGNTPFGSDGLCDIDALKKLVRDASANEQPTVSAATTEVQKADALSSYVRGHDGVRQALRGFICNAPSEWDSTNNNTRYVKLLDEGGFYHGNEAGYTKFLDYLKEIQFWGVTGLPAGKNLWFFHPLAFIRHFRKCGWLTRDELAATFPRYPFYTESDHPRRAITTDNDTYRVTLEIARQRIKNHVVALNNCLRKYMGSDSKRISLFLAQVLLETAQWRNLGGTRRLMHEWGFGQYSAANPATQYYGPFYGRGVMQLTWVGNFEAYGTYRAIPNNTTGSYVERLPGSQHRITATSQHYSANPSDGGHLMLWSPRYDPDIIAENAEYACDSGGFYWVSKSFSQGLLDINRVSDKNFSASNVGFINRLVNGGGNGYYERQAYSVFISRVLGDEIDADEAVLINPPHPKVAVLANMLRPE</sequence>
<dbReference type="Gene3D" id="2.70.70.10">
    <property type="entry name" value="Glucose Permease (Domain IIA)"/>
    <property type="match status" value="1"/>
</dbReference>
<dbReference type="InterPro" id="IPR011055">
    <property type="entry name" value="Dup_hybrid_motif"/>
</dbReference>
<dbReference type="Gene3D" id="1.10.530.10">
    <property type="match status" value="1"/>
</dbReference>
<evidence type="ECO:0000313" key="3">
    <source>
        <dbReference type="Proteomes" id="UP000237381"/>
    </source>
</evidence>
<reference evidence="2 3" key="1">
    <citation type="submission" date="2018-01" db="EMBL/GenBank/DDBJ databases">
        <title>Genomic Encyclopedia of Type Strains, Phase III (KMG-III): the genomes of soil and plant-associated and newly described type strains.</title>
        <authorList>
            <person name="Whitman W."/>
        </authorList>
    </citation>
    <scope>NUCLEOTIDE SEQUENCE [LARGE SCALE GENOMIC DNA]</scope>
    <source>
        <strain evidence="2 3">JCM 18070</strain>
    </source>
</reference>
<protein>
    <recommendedName>
        <fullName evidence="4">Chitinase</fullName>
    </recommendedName>
</protein>
<accession>A0A2S4LZA9</accession>
<evidence type="ECO:0008006" key="4">
    <source>
        <dbReference type="Google" id="ProtNLM"/>
    </source>
</evidence>
<dbReference type="InterPro" id="IPR023346">
    <property type="entry name" value="Lysozyme-like_dom_sf"/>
</dbReference>
<proteinExistence type="predicted"/>
<keyword evidence="3" id="KW-1185">Reference proteome</keyword>
<dbReference type="EMBL" id="PQGA01000017">
    <property type="protein sequence ID" value="POR47689.1"/>
    <property type="molecule type" value="Genomic_DNA"/>
</dbReference>
<dbReference type="SUPFAM" id="SSF53955">
    <property type="entry name" value="Lysozyme-like"/>
    <property type="match status" value="1"/>
</dbReference>